<dbReference type="Gene3D" id="1.25.40.20">
    <property type="entry name" value="Ankyrin repeat-containing domain"/>
    <property type="match status" value="2"/>
</dbReference>
<evidence type="ECO:0000313" key="4">
    <source>
        <dbReference type="EMBL" id="CAF3605610.1"/>
    </source>
</evidence>
<dbReference type="Pfam" id="PF12796">
    <property type="entry name" value="Ank_2"/>
    <property type="match status" value="1"/>
</dbReference>
<feature type="region of interest" description="Disordered" evidence="2">
    <location>
        <begin position="718"/>
        <end position="762"/>
    </location>
</feature>
<dbReference type="EMBL" id="CAJOBB010000196">
    <property type="protein sequence ID" value="CAF3605610.1"/>
    <property type="molecule type" value="Genomic_DNA"/>
</dbReference>
<evidence type="ECO:0000256" key="2">
    <source>
        <dbReference type="SAM" id="MobiDB-lite"/>
    </source>
</evidence>
<dbReference type="InterPro" id="IPR002110">
    <property type="entry name" value="Ankyrin_rpt"/>
</dbReference>
<organism evidence="3 5">
    <name type="scientific">Adineta steineri</name>
    <dbReference type="NCBI Taxonomy" id="433720"/>
    <lineage>
        <taxon>Eukaryota</taxon>
        <taxon>Metazoa</taxon>
        <taxon>Spiralia</taxon>
        <taxon>Gnathifera</taxon>
        <taxon>Rotifera</taxon>
        <taxon>Eurotatoria</taxon>
        <taxon>Bdelloidea</taxon>
        <taxon>Adinetida</taxon>
        <taxon>Adinetidae</taxon>
        <taxon>Adineta</taxon>
    </lineage>
</organism>
<dbReference type="SMART" id="SM00248">
    <property type="entry name" value="ANK"/>
    <property type="match status" value="5"/>
</dbReference>
<evidence type="ECO:0000256" key="1">
    <source>
        <dbReference type="PROSITE-ProRule" id="PRU00023"/>
    </source>
</evidence>
<dbReference type="Proteomes" id="UP000663860">
    <property type="component" value="Unassembled WGS sequence"/>
</dbReference>
<dbReference type="PANTHER" id="PTHR24172:SF4">
    <property type="entry name" value="ANK_REP_REGION DOMAIN-CONTAINING PROTEIN"/>
    <property type="match status" value="1"/>
</dbReference>
<evidence type="ECO:0000313" key="3">
    <source>
        <dbReference type="EMBL" id="CAF1215761.1"/>
    </source>
</evidence>
<protein>
    <recommendedName>
        <fullName evidence="6">Ankyrin repeat protein</fullName>
    </recommendedName>
</protein>
<dbReference type="SUPFAM" id="SSF48403">
    <property type="entry name" value="Ankyrin repeat"/>
    <property type="match status" value="2"/>
</dbReference>
<dbReference type="PANTHER" id="PTHR24172">
    <property type="entry name" value="ANK_REP_REGION DOMAIN-CONTAINING PROTEIN"/>
    <property type="match status" value="1"/>
</dbReference>
<proteinExistence type="predicted"/>
<reference evidence="3" key="1">
    <citation type="submission" date="2021-02" db="EMBL/GenBank/DDBJ databases">
        <authorList>
            <person name="Nowell W R."/>
        </authorList>
    </citation>
    <scope>NUCLEOTIDE SEQUENCE</scope>
</reference>
<gene>
    <name evidence="3" type="ORF">IZO911_LOCUS29427</name>
    <name evidence="4" type="ORF">KXQ929_LOCUS5367</name>
</gene>
<feature type="repeat" description="ANK" evidence="1">
    <location>
        <begin position="88"/>
        <end position="124"/>
    </location>
</feature>
<dbReference type="InterPro" id="IPR036770">
    <property type="entry name" value="Ankyrin_rpt-contain_sf"/>
</dbReference>
<name>A0A814XBW7_9BILA</name>
<accession>A0A814XBW7</accession>
<dbReference type="Proteomes" id="UP000663868">
    <property type="component" value="Unassembled WGS sequence"/>
</dbReference>
<dbReference type="AlphaFoldDB" id="A0A814XBW7"/>
<sequence length="762" mass="88657">MIRKTDHKFYDNHLYQLLTKQSIYTNNILQELNSILHAEPDLAALCHPIEGSYFHVICRNSDEQENISYRMIYALSNAGADPNVVDEKGNTPLHEALIRGFHDTGFDLIQALYRIGVDQRIANKEGKTPSAYLEENPQLVALYDGYEDGIWTAVETCNIEETERLVKGFIKIDCKHNSNKTLLDKARDTKCTQIIRILADYQVTIEFIHSILACDWDRATLIHQYEGQFIKINQSDSLHTFTWARTINRTCSKPLLEFCLDTKSSEPFELIFNSSILKSKIDVNIICTNGLPFYFHMFKKYITNDIQKFILSKANLNIKSLKGDTFLFHLIHLYEQNENKEYLNTFTNILYNQPLLLTERNEQGRTIVDEIELTSTILYNKLRIFYDAIQNVLEEQMKDNLVLERFVLNGFGYHLLLFFNDENMELTKFLIDLLRSLKIRQGLIVLMYDLVEAIADDNLEQIKNIFKTKSNIYFAKDWSGRTCAHLAVLYRRRQILSFICEHYHNVIDTKDNLNRTPLHYACIMNDETAIQILQQAKAKIKLDCLNLFPSNYKTNPDLCCEEFHAQGFPKNQIENHLSGISDYLKLSFYFPIKKSIEENSINDLILINKNMNTMGFYLEDFNPNSYINDWVKGQRYTPLLFLALEHQSIPSIQYFIDLGLPLNGRMYISKSINNNNSRCVSFRTRAEELECFDIIGMINDLEDDTELKNIFKRHLSSTETAHSQSPPVIARQQSKRLKTPRQEPIQQPKNNQNTKSQACTLL</sequence>
<dbReference type="PROSITE" id="PS50088">
    <property type="entry name" value="ANK_REPEAT"/>
    <property type="match status" value="1"/>
</dbReference>
<dbReference type="EMBL" id="CAJNOE010000438">
    <property type="protein sequence ID" value="CAF1215761.1"/>
    <property type="molecule type" value="Genomic_DNA"/>
</dbReference>
<comment type="caution">
    <text evidence="3">The sequence shown here is derived from an EMBL/GenBank/DDBJ whole genome shotgun (WGS) entry which is preliminary data.</text>
</comment>
<feature type="compositionally biased region" description="Polar residues" evidence="2">
    <location>
        <begin position="744"/>
        <end position="762"/>
    </location>
</feature>
<evidence type="ECO:0008006" key="6">
    <source>
        <dbReference type="Google" id="ProtNLM"/>
    </source>
</evidence>
<keyword evidence="1" id="KW-0040">ANK repeat</keyword>
<evidence type="ECO:0000313" key="5">
    <source>
        <dbReference type="Proteomes" id="UP000663860"/>
    </source>
</evidence>